<gene>
    <name evidence="4" type="ORF">Pan181_48200</name>
</gene>
<accession>A0A518AV34</accession>
<dbReference type="OrthoDB" id="236649at2"/>
<dbReference type="Proteomes" id="UP000315750">
    <property type="component" value="Chromosome"/>
</dbReference>
<evidence type="ECO:0000313" key="5">
    <source>
        <dbReference type="Proteomes" id="UP000315750"/>
    </source>
</evidence>
<dbReference type="AlphaFoldDB" id="A0A518AV34"/>
<feature type="compositionally biased region" description="Basic and acidic residues" evidence="2">
    <location>
        <begin position="113"/>
        <end position="164"/>
    </location>
</feature>
<protein>
    <submittedName>
        <fullName evidence="4">Esterase</fullName>
    </submittedName>
</protein>
<dbReference type="EMBL" id="CP036278">
    <property type="protein sequence ID" value="QDU58581.1"/>
    <property type="molecule type" value="Genomic_DNA"/>
</dbReference>
<dbReference type="KEGG" id="amuc:Pan181_48200"/>
<dbReference type="PROSITE" id="PS51257">
    <property type="entry name" value="PROKAR_LIPOPROTEIN"/>
    <property type="match status" value="1"/>
</dbReference>
<evidence type="ECO:0000313" key="4">
    <source>
        <dbReference type="EMBL" id="QDU58581.1"/>
    </source>
</evidence>
<feature type="chain" id="PRO_5021842882" evidence="3">
    <location>
        <begin position="28"/>
        <end position="977"/>
    </location>
</feature>
<dbReference type="InterPro" id="IPR050955">
    <property type="entry name" value="Plant_Biomass_Hydrol_Est"/>
</dbReference>
<feature type="compositionally biased region" description="Basic and acidic residues" evidence="2">
    <location>
        <begin position="72"/>
        <end position="95"/>
    </location>
</feature>
<evidence type="ECO:0000256" key="1">
    <source>
        <dbReference type="ARBA" id="ARBA00022729"/>
    </source>
</evidence>
<dbReference type="PANTHER" id="PTHR43037:SF4">
    <property type="entry name" value="PEPTIDASE S9 PROLYL OLIGOPEPTIDASE CATALYTIC DOMAIN-CONTAINING PROTEIN"/>
    <property type="match status" value="1"/>
</dbReference>
<keyword evidence="5" id="KW-1185">Reference proteome</keyword>
<dbReference type="RefSeq" id="WP_145250764.1">
    <property type="nucleotide sequence ID" value="NZ_CP036278.1"/>
</dbReference>
<name>A0A518AV34_9BACT</name>
<proteinExistence type="predicted"/>
<dbReference type="InterPro" id="IPR000801">
    <property type="entry name" value="Esterase-like"/>
</dbReference>
<dbReference type="SUPFAM" id="SSF53474">
    <property type="entry name" value="alpha/beta-Hydrolases"/>
    <property type="match status" value="1"/>
</dbReference>
<keyword evidence="1 3" id="KW-0732">Signal</keyword>
<organism evidence="4 5">
    <name type="scientific">Aeoliella mucimassa</name>
    <dbReference type="NCBI Taxonomy" id="2527972"/>
    <lineage>
        <taxon>Bacteria</taxon>
        <taxon>Pseudomonadati</taxon>
        <taxon>Planctomycetota</taxon>
        <taxon>Planctomycetia</taxon>
        <taxon>Pirellulales</taxon>
        <taxon>Lacipirellulaceae</taxon>
        <taxon>Aeoliella</taxon>
    </lineage>
</organism>
<dbReference type="PANTHER" id="PTHR43037">
    <property type="entry name" value="UNNAMED PRODUCT-RELATED"/>
    <property type="match status" value="1"/>
</dbReference>
<feature type="region of interest" description="Disordered" evidence="2">
    <location>
        <begin position="29"/>
        <end position="170"/>
    </location>
</feature>
<evidence type="ECO:0000256" key="2">
    <source>
        <dbReference type="SAM" id="MobiDB-lite"/>
    </source>
</evidence>
<feature type="compositionally biased region" description="Low complexity" evidence="2">
    <location>
        <begin position="29"/>
        <end position="49"/>
    </location>
</feature>
<dbReference type="InterPro" id="IPR029058">
    <property type="entry name" value="AB_hydrolase_fold"/>
</dbReference>
<feature type="signal peptide" evidence="3">
    <location>
        <begin position="1"/>
        <end position="27"/>
    </location>
</feature>
<reference evidence="4 5" key="1">
    <citation type="submission" date="2019-02" db="EMBL/GenBank/DDBJ databases">
        <title>Deep-cultivation of Planctomycetes and their phenomic and genomic characterization uncovers novel biology.</title>
        <authorList>
            <person name="Wiegand S."/>
            <person name="Jogler M."/>
            <person name="Boedeker C."/>
            <person name="Pinto D."/>
            <person name="Vollmers J."/>
            <person name="Rivas-Marin E."/>
            <person name="Kohn T."/>
            <person name="Peeters S.H."/>
            <person name="Heuer A."/>
            <person name="Rast P."/>
            <person name="Oberbeckmann S."/>
            <person name="Bunk B."/>
            <person name="Jeske O."/>
            <person name="Meyerdierks A."/>
            <person name="Storesund J.E."/>
            <person name="Kallscheuer N."/>
            <person name="Luecker S."/>
            <person name="Lage O.M."/>
            <person name="Pohl T."/>
            <person name="Merkel B.J."/>
            <person name="Hornburger P."/>
            <person name="Mueller R.-W."/>
            <person name="Bruemmer F."/>
            <person name="Labrenz M."/>
            <person name="Spormann A.M."/>
            <person name="Op den Camp H."/>
            <person name="Overmann J."/>
            <person name="Amann R."/>
            <person name="Jetten M.S.M."/>
            <person name="Mascher T."/>
            <person name="Medema M.H."/>
            <person name="Devos D.P."/>
            <person name="Kaster A.-K."/>
            <person name="Ovreas L."/>
            <person name="Rohde M."/>
            <person name="Galperin M.Y."/>
            <person name="Jogler C."/>
        </authorList>
    </citation>
    <scope>NUCLEOTIDE SEQUENCE [LARGE SCALE GENOMIC DNA]</scope>
    <source>
        <strain evidence="4 5">Pan181</strain>
    </source>
</reference>
<sequence precursor="true">MRVRTLTLANLTFLGCLTLWGLAPAVAQEGEPAAPPAAEAPEQAEQPEQPEAPPAEEPKAEPQPETPQPEQPKAEEPKPEEPKTETPAEEPKAETPAEPAQPEEGMKQESAPEEPKAEEPKAEEPKAEEPKAEEPKAEEPKAEEPKAEEPKTEQPPAEEPKAEEPPAELPAEVTLTKYVTLPMVGIYGRATVHIDPVDSAIAHGTFTMPKPGDDLTAGDGREVKWREATSADDGLLSTRSIRGGYACAEFESPVAGVMLLEATGHATVYVNGLPVAGDPYAYGDFKVPVEVVKGINTFVFHVAQGELRAKLVRPETKVALSSSRHTLPSLVKSEKATKVWAAVTVANQQGEPLASAKLEAQLDGQPASSTSIAWLDAASLRGCPVEIEVPAGLDKSVAELTLRVKQGDQVLAEQQYELAVVKADALQTHTYRSRVDGSVQSYVVVPATTTSATTQTVSNNDKGNSALAAIVALHTDGMTAQDYAGLFRAKTWAHLIVPSGRGMYPLDWEDWSRIDASEALADARTKWDIDDERIYASGHGMGGHGALVLATTEPDTFAGVATTAAWPSLWTYGGGMPDYRDPSPVQEMLLRAASPSDTLAHLKNLTGSGVYLAHGADDDQIDPGQSRLVAKELANWHNDFAFHELSGKGNWWGPETVDSAEAMQFLAARQRDSSKVTKVILTTADLGTVATSHWLTIAAQQEQFAESSIEIELKQQPLAFVGTTKNVKRITIDKSAVPPRKPFVVRLDDTKSVPFAGMPASGQVWLEKVGDQWMRRTSPKDSDKSPQRYGGMKQVFDHNVLLVYGTIGNDEENAWSRAKAHYDAETFAYRAGGALEVIPDTEFNADTTKDRNVVIYGNVDSNRAWAMLMSSSPVQVRRGRLTFGIRPEQGDDLGLIVVRPRSGSNTRLVAAVSGTGAKGMRLTNRLRYFWAGVAYPDWLLLGPQALENGDPSIRAAGYFGEDWDVEEADVAWRDLAL</sequence>
<dbReference type="Gene3D" id="3.40.50.1820">
    <property type="entry name" value="alpha/beta hydrolase"/>
    <property type="match status" value="1"/>
</dbReference>
<evidence type="ECO:0000256" key="3">
    <source>
        <dbReference type="SAM" id="SignalP"/>
    </source>
</evidence>
<dbReference type="Pfam" id="PF00756">
    <property type="entry name" value="Esterase"/>
    <property type="match status" value="1"/>
</dbReference>